<keyword evidence="5 8" id="KW-0812">Transmembrane</keyword>
<evidence type="ECO:0000256" key="1">
    <source>
        <dbReference type="ARBA" id="ARBA00004651"/>
    </source>
</evidence>
<dbReference type="Proteomes" id="UP000305517">
    <property type="component" value="Unassembled WGS sequence"/>
</dbReference>
<proteinExistence type="inferred from homology"/>
<dbReference type="Pfam" id="PF12698">
    <property type="entry name" value="ABC2_membrane_3"/>
    <property type="match status" value="1"/>
</dbReference>
<gene>
    <name evidence="10" type="ORF">FDY95_24255</name>
</gene>
<protein>
    <submittedName>
        <fullName evidence="10">ABC transporter permease</fullName>
    </submittedName>
</protein>
<dbReference type="PROSITE" id="PS51012">
    <property type="entry name" value="ABC_TM2"/>
    <property type="match status" value="1"/>
</dbReference>
<comment type="caution">
    <text evidence="10">The sequence shown here is derived from an EMBL/GenBank/DDBJ whole genome shotgun (WGS) entry which is preliminary data.</text>
</comment>
<accession>A0A5R8WI86</accession>
<dbReference type="InterPro" id="IPR047817">
    <property type="entry name" value="ABC2_TM_bact-type"/>
</dbReference>
<dbReference type="GO" id="GO:0140359">
    <property type="term" value="F:ABC-type transporter activity"/>
    <property type="evidence" value="ECO:0007669"/>
    <property type="project" value="InterPro"/>
</dbReference>
<keyword evidence="3" id="KW-0813">Transport</keyword>
<evidence type="ECO:0000256" key="4">
    <source>
        <dbReference type="ARBA" id="ARBA00022475"/>
    </source>
</evidence>
<evidence type="ECO:0000256" key="5">
    <source>
        <dbReference type="ARBA" id="ARBA00022692"/>
    </source>
</evidence>
<feature type="transmembrane region" description="Helical" evidence="8">
    <location>
        <begin position="259"/>
        <end position="281"/>
    </location>
</feature>
<name>A0A5R8WI86_9BACT</name>
<dbReference type="EMBL" id="VAJM01000018">
    <property type="protein sequence ID" value="TLM88478.1"/>
    <property type="molecule type" value="Genomic_DNA"/>
</dbReference>
<organism evidence="10 11">
    <name type="scientific">Hymenobacter jeollabukensis</name>
    <dbReference type="NCBI Taxonomy" id="2025313"/>
    <lineage>
        <taxon>Bacteria</taxon>
        <taxon>Pseudomonadati</taxon>
        <taxon>Bacteroidota</taxon>
        <taxon>Cytophagia</taxon>
        <taxon>Cytophagales</taxon>
        <taxon>Hymenobacteraceae</taxon>
        <taxon>Hymenobacter</taxon>
    </lineage>
</organism>
<dbReference type="PANTHER" id="PTHR30294">
    <property type="entry name" value="MEMBRANE COMPONENT OF ABC TRANSPORTER YHHJ-RELATED"/>
    <property type="match status" value="1"/>
</dbReference>
<dbReference type="PANTHER" id="PTHR30294:SF29">
    <property type="entry name" value="MULTIDRUG ABC TRANSPORTER PERMEASE YBHS-RELATED"/>
    <property type="match status" value="1"/>
</dbReference>
<comment type="subcellular location">
    <subcellularLocation>
        <location evidence="1">Cell membrane</location>
        <topology evidence="1">Multi-pass membrane protein</topology>
    </subcellularLocation>
</comment>
<keyword evidence="4" id="KW-1003">Cell membrane</keyword>
<comment type="similarity">
    <text evidence="2">Belongs to the ABC-2 integral membrane protein family.</text>
</comment>
<evidence type="ECO:0000256" key="6">
    <source>
        <dbReference type="ARBA" id="ARBA00022989"/>
    </source>
</evidence>
<evidence type="ECO:0000256" key="8">
    <source>
        <dbReference type="SAM" id="Phobius"/>
    </source>
</evidence>
<dbReference type="AlphaFoldDB" id="A0A5R8WI86"/>
<evidence type="ECO:0000256" key="7">
    <source>
        <dbReference type="ARBA" id="ARBA00023136"/>
    </source>
</evidence>
<evidence type="ECO:0000313" key="11">
    <source>
        <dbReference type="Proteomes" id="UP000305517"/>
    </source>
</evidence>
<feature type="transmembrane region" description="Helical" evidence="8">
    <location>
        <begin position="345"/>
        <end position="365"/>
    </location>
</feature>
<feature type="transmembrane region" description="Helical" evidence="8">
    <location>
        <begin position="288"/>
        <end position="307"/>
    </location>
</feature>
<dbReference type="Gene3D" id="3.40.1710.10">
    <property type="entry name" value="abc type-2 transporter like domain"/>
    <property type="match status" value="1"/>
</dbReference>
<dbReference type="RefSeq" id="WP_138082021.1">
    <property type="nucleotide sequence ID" value="NZ_VAJM01000018.1"/>
</dbReference>
<sequence>MRTVWFLLEKEVRQLRRNRSLLGLLLVAPIMQLVLLSFAANYEIKNLNLAVVDQDHSPAARRLLNQFQYTPYFRLVQTRPTSRAAEQDLLDGRADLVLVIPPQFERDLVRGGRARVQLLVNALDNVKAGLASSYASSIVQAYQGEGRPATVAATVSEVRGLEVVPAYWYNPLLNYKTFMVPGILVEIISLIVMMVATLNIVREKEIGTIEQLNVTPIRKWQFILGKLLPFWVAGLYQFTIGLLLARFLFHVPMVGSVPLLYGIMAVFLAVPLGLGLLISSVSQTQQQALFVSFFFLIIFILLCGLFTPTEYMPAWARAIDRLNPLLYIIDIARRILLKGSTLRDVLTPVLTLLGMAVVVNTLAVWRYRKTSG</sequence>
<evidence type="ECO:0000256" key="3">
    <source>
        <dbReference type="ARBA" id="ARBA00022448"/>
    </source>
</evidence>
<feature type="transmembrane region" description="Helical" evidence="8">
    <location>
        <begin position="178"/>
        <end position="201"/>
    </location>
</feature>
<feature type="domain" description="ABC transmembrane type-2" evidence="9">
    <location>
        <begin position="132"/>
        <end position="370"/>
    </location>
</feature>
<dbReference type="InterPro" id="IPR051449">
    <property type="entry name" value="ABC-2_transporter_component"/>
</dbReference>
<dbReference type="OrthoDB" id="9808686at2"/>
<evidence type="ECO:0000259" key="9">
    <source>
        <dbReference type="PROSITE" id="PS51012"/>
    </source>
</evidence>
<feature type="transmembrane region" description="Helical" evidence="8">
    <location>
        <begin position="222"/>
        <end position="247"/>
    </location>
</feature>
<dbReference type="InterPro" id="IPR013525">
    <property type="entry name" value="ABC2_TM"/>
</dbReference>
<dbReference type="GO" id="GO:0005886">
    <property type="term" value="C:plasma membrane"/>
    <property type="evidence" value="ECO:0007669"/>
    <property type="project" value="UniProtKB-SubCell"/>
</dbReference>
<evidence type="ECO:0000313" key="10">
    <source>
        <dbReference type="EMBL" id="TLM88478.1"/>
    </source>
</evidence>
<feature type="transmembrane region" description="Helical" evidence="8">
    <location>
        <begin position="21"/>
        <end position="40"/>
    </location>
</feature>
<keyword evidence="7 8" id="KW-0472">Membrane</keyword>
<evidence type="ECO:0000256" key="2">
    <source>
        <dbReference type="ARBA" id="ARBA00007783"/>
    </source>
</evidence>
<keyword evidence="11" id="KW-1185">Reference proteome</keyword>
<keyword evidence="6 8" id="KW-1133">Transmembrane helix</keyword>
<reference evidence="10 11" key="1">
    <citation type="submission" date="2019-05" db="EMBL/GenBank/DDBJ databases">
        <title>Hymenobacter edaphi sp. nov., isolated from abandoned arsenic-contaminated farmland soil.</title>
        <authorList>
            <person name="Nie L."/>
        </authorList>
    </citation>
    <scope>NUCLEOTIDE SEQUENCE [LARGE SCALE GENOMIC DNA]</scope>
    <source>
        <strain evidence="10 11">1-3-3-8</strain>
    </source>
</reference>